<feature type="chain" id="PRO_5009478269" description="Lipoprotein" evidence="8">
    <location>
        <begin position="29"/>
        <end position="277"/>
    </location>
</feature>
<dbReference type="PROSITE" id="PS51257">
    <property type="entry name" value="PROKAR_LIPOPROTEIN"/>
    <property type="match status" value="1"/>
</dbReference>
<dbReference type="EMBL" id="LKEU01000036">
    <property type="protein sequence ID" value="OFV69804.1"/>
    <property type="molecule type" value="Genomic_DNA"/>
</dbReference>
<dbReference type="Gene3D" id="3.40.190.10">
    <property type="entry name" value="Periplasmic binding protein-like II"/>
    <property type="match status" value="2"/>
</dbReference>
<keyword evidence="4" id="KW-0564">Palmitate</keyword>
<dbReference type="STRING" id="52694.ACWI_26930"/>
<feature type="signal peptide" evidence="8">
    <location>
        <begin position="1"/>
        <end position="28"/>
    </location>
</feature>
<evidence type="ECO:0000256" key="5">
    <source>
        <dbReference type="ARBA" id="ARBA00023288"/>
    </source>
</evidence>
<evidence type="ECO:0000313" key="10">
    <source>
        <dbReference type="Proteomes" id="UP000176244"/>
    </source>
</evidence>
<evidence type="ECO:0000256" key="1">
    <source>
        <dbReference type="ARBA" id="ARBA00004635"/>
    </source>
</evidence>
<accession>A0A1F2PFT2</accession>
<evidence type="ECO:0000256" key="3">
    <source>
        <dbReference type="ARBA" id="ARBA00023136"/>
    </source>
</evidence>
<keyword evidence="2 8" id="KW-0732">Signal</keyword>
<dbReference type="RefSeq" id="WP_070371965.1">
    <property type="nucleotide sequence ID" value="NZ_LKEU01000036.1"/>
</dbReference>
<dbReference type="OrthoDB" id="9812878at2"/>
<comment type="similarity">
    <text evidence="6">Belongs to the nlpA lipoprotein family.</text>
</comment>
<evidence type="ECO:0000256" key="7">
    <source>
        <dbReference type="PIRSR" id="PIRSR002854-1"/>
    </source>
</evidence>
<comment type="caution">
    <text evidence="9">The sequence shown here is derived from an EMBL/GenBank/DDBJ whole genome shotgun (WGS) entry which is preliminary data.</text>
</comment>
<protein>
    <recommendedName>
        <fullName evidence="6">Lipoprotein</fullName>
    </recommendedName>
</protein>
<evidence type="ECO:0000256" key="4">
    <source>
        <dbReference type="ARBA" id="ARBA00023139"/>
    </source>
</evidence>
<dbReference type="Proteomes" id="UP000176244">
    <property type="component" value="Unassembled WGS sequence"/>
</dbReference>
<dbReference type="AlphaFoldDB" id="A0A1F2PFT2"/>
<keyword evidence="3" id="KW-0472">Membrane</keyword>
<dbReference type="PANTHER" id="PTHR30429">
    <property type="entry name" value="D-METHIONINE-BINDING LIPOPROTEIN METQ"/>
    <property type="match status" value="1"/>
</dbReference>
<organism evidence="9 10">
    <name type="scientific">Acetobacterium wieringae</name>
    <dbReference type="NCBI Taxonomy" id="52694"/>
    <lineage>
        <taxon>Bacteria</taxon>
        <taxon>Bacillati</taxon>
        <taxon>Bacillota</taxon>
        <taxon>Clostridia</taxon>
        <taxon>Eubacteriales</taxon>
        <taxon>Eubacteriaceae</taxon>
        <taxon>Acetobacterium</taxon>
    </lineage>
</organism>
<proteinExistence type="inferred from homology"/>
<evidence type="ECO:0000256" key="2">
    <source>
        <dbReference type="ARBA" id="ARBA00022729"/>
    </source>
</evidence>
<keyword evidence="5 6" id="KW-0449">Lipoprotein</keyword>
<evidence type="ECO:0000256" key="6">
    <source>
        <dbReference type="PIRNR" id="PIRNR002854"/>
    </source>
</evidence>
<feature type="lipid moiety-binding region" description="S-diacylglycerol cysteine" evidence="7">
    <location>
        <position position="23"/>
    </location>
</feature>
<dbReference type="Pfam" id="PF03180">
    <property type="entry name" value="Lipoprotein_9"/>
    <property type="match status" value="1"/>
</dbReference>
<dbReference type="GO" id="GO:0016020">
    <property type="term" value="C:membrane"/>
    <property type="evidence" value="ECO:0007669"/>
    <property type="project" value="UniProtKB-SubCell"/>
</dbReference>
<dbReference type="PANTHER" id="PTHR30429:SF0">
    <property type="entry name" value="METHIONINE-BINDING LIPOPROTEIN METQ"/>
    <property type="match status" value="1"/>
</dbReference>
<dbReference type="SUPFAM" id="SSF53850">
    <property type="entry name" value="Periplasmic binding protein-like II"/>
    <property type="match status" value="1"/>
</dbReference>
<evidence type="ECO:0000256" key="8">
    <source>
        <dbReference type="SAM" id="SignalP"/>
    </source>
</evidence>
<gene>
    <name evidence="9" type="primary">metQ_2</name>
    <name evidence="9" type="ORF">ACWI_26930</name>
</gene>
<comment type="subcellular location">
    <subcellularLocation>
        <location evidence="1">Membrane</location>
        <topology evidence="1">Lipid-anchor</topology>
    </subcellularLocation>
</comment>
<dbReference type="InterPro" id="IPR004872">
    <property type="entry name" value="Lipoprotein_NlpA"/>
</dbReference>
<dbReference type="PIRSF" id="PIRSF002854">
    <property type="entry name" value="MetQ"/>
    <property type="match status" value="1"/>
</dbReference>
<reference evidence="9 10" key="1">
    <citation type="submission" date="2015-09" db="EMBL/GenBank/DDBJ databases">
        <title>Genome sequence of Acetobacterium wieringae DSM 1911.</title>
        <authorList>
            <person name="Poehlein A."/>
            <person name="Bengelsdorf F.R."/>
            <person name="Schiel-Bengelsdorf B."/>
            <person name="Duerre P."/>
            <person name="Daniel R."/>
        </authorList>
    </citation>
    <scope>NUCLEOTIDE SEQUENCE [LARGE SCALE GENOMIC DNA]</scope>
    <source>
        <strain evidence="9 10">DSM 1911</strain>
    </source>
</reference>
<sequence length="277" mass="30071">MKTKRIIGFIAIISILLIALTGCSSSSAATTEPAKVLKVGVCAGPYGDMFTEAIQPSLEEKGYTVEIVEFSDYVQPNKALAAGEIDLNLFQHSTYLTNFAKENNLDLTFIKEVPTAAMGIFSEKYKTINDIEDGATVAIPNDATNLSRAIRVLAQTNIITIDPAVDPKTATQNTLSSNPKNLQFVEIEAPQLPRSLDSVGIAVINGNYALSSGLNLSDALYNEKLSEGYINGVAVRIEDKDSDFAKDVIAAIESDDFKKVIEDPTKQYVSFQRPSDY</sequence>
<name>A0A1F2PFT2_9FIRM</name>
<evidence type="ECO:0000313" key="9">
    <source>
        <dbReference type="EMBL" id="OFV69804.1"/>
    </source>
</evidence>